<accession>A0ABQ9GVC0</accession>
<reference evidence="2 3" key="1">
    <citation type="submission" date="2023-02" db="EMBL/GenBank/DDBJ databases">
        <title>LHISI_Scaffold_Assembly.</title>
        <authorList>
            <person name="Stuart O.P."/>
            <person name="Cleave R."/>
            <person name="Magrath M.J.L."/>
            <person name="Mikheyev A.S."/>
        </authorList>
    </citation>
    <scope>NUCLEOTIDE SEQUENCE [LARGE SCALE GENOMIC DNA]</scope>
    <source>
        <strain evidence="2">Daus_M_001</strain>
        <tissue evidence="2">Leg muscle</tissue>
    </source>
</reference>
<organism evidence="2 3">
    <name type="scientific">Dryococelus australis</name>
    <dbReference type="NCBI Taxonomy" id="614101"/>
    <lineage>
        <taxon>Eukaryota</taxon>
        <taxon>Metazoa</taxon>
        <taxon>Ecdysozoa</taxon>
        <taxon>Arthropoda</taxon>
        <taxon>Hexapoda</taxon>
        <taxon>Insecta</taxon>
        <taxon>Pterygota</taxon>
        <taxon>Neoptera</taxon>
        <taxon>Polyneoptera</taxon>
        <taxon>Phasmatodea</taxon>
        <taxon>Verophasmatodea</taxon>
        <taxon>Anareolatae</taxon>
        <taxon>Phasmatidae</taxon>
        <taxon>Eurycanthinae</taxon>
        <taxon>Dryococelus</taxon>
    </lineage>
</organism>
<proteinExistence type="predicted"/>
<keyword evidence="3" id="KW-1185">Reference proteome</keyword>
<dbReference type="Proteomes" id="UP001159363">
    <property type="component" value="Chromosome 8"/>
</dbReference>
<evidence type="ECO:0000313" key="2">
    <source>
        <dbReference type="EMBL" id="KAJ8875958.1"/>
    </source>
</evidence>
<evidence type="ECO:0000256" key="1">
    <source>
        <dbReference type="SAM" id="MobiDB-lite"/>
    </source>
</evidence>
<feature type="compositionally biased region" description="Polar residues" evidence="1">
    <location>
        <begin position="692"/>
        <end position="702"/>
    </location>
</feature>
<gene>
    <name evidence="2" type="ORF">PR048_023866</name>
</gene>
<protein>
    <submittedName>
        <fullName evidence="2">Uncharacterized protein</fullName>
    </submittedName>
</protein>
<feature type="region of interest" description="Disordered" evidence="1">
    <location>
        <begin position="664"/>
        <end position="702"/>
    </location>
</feature>
<feature type="region of interest" description="Disordered" evidence="1">
    <location>
        <begin position="468"/>
        <end position="491"/>
    </location>
</feature>
<dbReference type="EMBL" id="JARBHB010000009">
    <property type="protein sequence ID" value="KAJ8875958.1"/>
    <property type="molecule type" value="Genomic_DNA"/>
</dbReference>
<sequence>MEMSPLDKCEDRSLVIFGDVILGNHDIIRDYFTRERYENIDDNTNLNHIYNEFVYNKFKDIFSKCWDKYYGFILLDLTILRCYVKFSNFVSRTMQRMFSILFVYERHQSRRLSVLDTPQERIREIARLDNCLTLYYKLLAGLEAETQSKKNCAPDVVALVRTANRRKQPCPEGLKVSCQCTLHGHRVVYWFHSMAPARYSTSALQAPIPRCQRLGHRHGPNATADIRDGPALGIRHLPSPDAPCSPTKQIPLQHVGVEYVARNSWVAMSASACDGEEEELRDEKLLFRKLKQAFPYTLIPFSLLNIRCRTIQYTVYHGQEENLAPHTSKRRIWPLIYCNRWGGQSLSAYKVKCRALLILTRECTATGWSRQRVKYPDPCEVLDSEGLLAPVVLQGIRKFEDTNGISINVYTAVDKDSNIIDESFDKQASISISVASRSDVALGASVSVALITLLHPLLRRGERLRLATRDGRRSQPGLTTATPPSPGSCYRARRPKRAYSAVISNCTHAQCTLPSPPGLALQERECNITRVRATTRTISIPEITPKGQRTVFLRTRINYFLLGITNNSHSRSSSQYRYSIVKNNWHRGALTRNLHEEICDFCAYVRQLRNRIDELMLHASQSNWKMPTITCEYCRDALCTLCHIATIEAHGMERMMKWFGRQRTSRVNSRKGARQPTGATSVSGYVGRGSQHAASTVSTSTSQIDRHGLKEYARGNSGVASSTGNERICVSVRHKRPYSDRMKTQYESKIITSHTYSHILTYPKVDVPYAANCGVKCGGECEGVRRQRRRRRRRGGGGESVTTGVIASMSNAMHLWKSSSFEEVDGIYSVGLKTAVMQIVVLSREWCRARCGVEYW</sequence>
<comment type="caution">
    <text evidence="2">The sequence shown here is derived from an EMBL/GenBank/DDBJ whole genome shotgun (WGS) entry which is preliminary data.</text>
</comment>
<evidence type="ECO:0000313" key="3">
    <source>
        <dbReference type="Proteomes" id="UP001159363"/>
    </source>
</evidence>
<name>A0ABQ9GVC0_9NEOP</name>